<evidence type="ECO:0000259" key="2">
    <source>
        <dbReference type="PROSITE" id="PS50003"/>
    </source>
</evidence>
<feature type="compositionally biased region" description="Low complexity" evidence="1">
    <location>
        <begin position="193"/>
        <end position="207"/>
    </location>
</feature>
<proteinExistence type="predicted"/>
<feature type="region of interest" description="Disordered" evidence="1">
    <location>
        <begin position="186"/>
        <end position="207"/>
    </location>
</feature>
<feature type="domain" description="PH" evidence="2">
    <location>
        <begin position="267"/>
        <end position="365"/>
    </location>
</feature>
<keyword evidence="4" id="KW-1185">Reference proteome</keyword>
<comment type="caution">
    <text evidence="3">The sequence shown here is derived from an EMBL/GenBank/DDBJ whole genome shotgun (WGS) entry which is preliminary data.</text>
</comment>
<dbReference type="STRING" id="1314790.A0A1Y1Z2V6"/>
<feature type="region of interest" description="Disordered" evidence="1">
    <location>
        <begin position="228"/>
        <end position="256"/>
    </location>
</feature>
<dbReference type="InParanoid" id="A0A1Y1Z2V6"/>
<name>A0A1Y1Z2V6_9FUNG</name>
<dbReference type="Gene3D" id="2.30.29.30">
    <property type="entry name" value="Pleckstrin-homology domain (PH domain)/Phosphotyrosine-binding domain (PTB)"/>
    <property type="match status" value="2"/>
</dbReference>
<dbReference type="EMBL" id="MCFE01000033">
    <property type="protein sequence ID" value="ORY04620.1"/>
    <property type="molecule type" value="Genomic_DNA"/>
</dbReference>
<dbReference type="SMART" id="SM00233">
    <property type="entry name" value="PH"/>
    <property type="match status" value="2"/>
</dbReference>
<dbReference type="FunFam" id="2.30.29.30:FF:000286">
    <property type="entry name" value="PH-protein kinase domain containing protein"/>
    <property type="match status" value="2"/>
</dbReference>
<dbReference type="OrthoDB" id="2157866at2759"/>
<dbReference type="PROSITE" id="PS50003">
    <property type="entry name" value="PH_DOMAIN"/>
    <property type="match status" value="2"/>
</dbReference>
<feature type="compositionally biased region" description="Acidic residues" evidence="1">
    <location>
        <begin position="241"/>
        <end position="256"/>
    </location>
</feature>
<dbReference type="SUPFAM" id="SSF50729">
    <property type="entry name" value="PH domain-like"/>
    <property type="match status" value="2"/>
</dbReference>
<dbReference type="InterPro" id="IPR011993">
    <property type="entry name" value="PH-like_dom_sf"/>
</dbReference>
<gene>
    <name evidence="3" type="ORF">K493DRAFT_311318</name>
</gene>
<dbReference type="Pfam" id="PF00169">
    <property type="entry name" value="PH"/>
    <property type="match status" value="2"/>
</dbReference>
<accession>A0A1Y1Z2V6</accession>
<reference evidence="3 4" key="1">
    <citation type="submission" date="2016-07" db="EMBL/GenBank/DDBJ databases">
        <title>Pervasive Adenine N6-methylation of Active Genes in Fungi.</title>
        <authorList>
            <consortium name="DOE Joint Genome Institute"/>
            <person name="Mondo S.J."/>
            <person name="Dannebaum R.O."/>
            <person name="Kuo R.C."/>
            <person name="Labutti K."/>
            <person name="Haridas S."/>
            <person name="Kuo A."/>
            <person name="Salamov A."/>
            <person name="Ahrendt S.R."/>
            <person name="Lipzen A."/>
            <person name="Sullivan W."/>
            <person name="Andreopoulos W.B."/>
            <person name="Clum A."/>
            <person name="Lindquist E."/>
            <person name="Daum C."/>
            <person name="Ramamoorthy G.K."/>
            <person name="Gryganskyi A."/>
            <person name="Culley D."/>
            <person name="Magnuson J.K."/>
            <person name="James T.Y."/>
            <person name="O'Malley M.A."/>
            <person name="Stajich J.E."/>
            <person name="Spatafora J.W."/>
            <person name="Visel A."/>
            <person name="Grigoriev I.V."/>
        </authorList>
    </citation>
    <scope>NUCLEOTIDE SEQUENCE [LARGE SCALE GENOMIC DNA]</scope>
    <source>
        <strain evidence="3 4">CBS 931.73</strain>
    </source>
</reference>
<dbReference type="PANTHER" id="PTHR14336">
    <property type="entry name" value="TANDEM PH DOMAIN CONTAINING PROTEIN"/>
    <property type="match status" value="1"/>
</dbReference>
<dbReference type="AlphaFoldDB" id="A0A1Y1Z2V6"/>
<evidence type="ECO:0000313" key="3">
    <source>
        <dbReference type="EMBL" id="ORY04620.1"/>
    </source>
</evidence>
<evidence type="ECO:0000313" key="4">
    <source>
        <dbReference type="Proteomes" id="UP000193498"/>
    </source>
</evidence>
<dbReference type="PANTHER" id="PTHR14336:SF8">
    <property type="entry name" value="PROTEIN OPY1"/>
    <property type="match status" value="1"/>
</dbReference>
<dbReference type="InterPro" id="IPR051707">
    <property type="entry name" value="PI-Interact_SigTrans_Reg"/>
</dbReference>
<protein>
    <submittedName>
        <fullName evidence="3">PH domain-like protein</fullName>
    </submittedName>
</protein>
<dbReference type="InterPro" id="IPR001849">
    <property type="entry name" value="PH_domain"/>
</dbReference>
<dbReference type="Proteomes" id="UP000193498">
    <property type="component" value="Unassembled WGS sequence"/>
</dbReference>
<evidence type="ECO:0000256" key="1">
    <source>
        <dbReference type="SAM" id="MobiDB-lite"/>
    </source>
</evidence>
<organism evidence="3 4">
    <name type="scientific">Basidiobolus meristosporus CBS 931.73</name>
    <dbReference type="NCBI Taxonomy" id="1314790"/>
    <lineage>
        <taxon>Eukaryota</taxon>
        <taxon>Fungi</taxon>
        <taxon>Fungi incertae sedis</taxon>
        <taxon>Zoopagomycota</taxon>
        <taxon>Entomophthoromycotina</taxon>
        <taxon>Basidiobolomycetes</taxon>
        <taxon>Basidiobolales</taxon>
        <taxon>Basidiobolaceae</taxon>
        <taxon>Basidiobolus</taxon>
    </lineage>
</organism>
<sequence>MLEVSSKLSYPISRGLEESVKPRVTFATTFEQNHHVDSSVVVVPCKQAFQTSSPLSSPTKEISGQMTHEGFRAVEELNNQALVKCGYLLKRSTKRKVWKKRWFVLRGTSLTCYKDDKEYELERIIDLSEAIQILEATWKTRKNVFGIVVSKKKYYFQAESRIQLDEWLNTMDYVLSGLTEEDVTGEYSHSRKSSAGSRSSIINRSNSDPPKEYFLSYGKAESTPRNLARIPSYSRTSENTSSEDDEEQGEIVDEDDEVELPECQDNKVLFSGYLHKQCDMYKAWRKRWFVLRSNTLSYYKNEKEYVLHKIIPIESIQGAFEKTPSAFKSKRFCFQLITPQRNYIVAAENQPSMLAWLRSINSTVARANSEVLDV</sequence>
<feature type="domain" description="PH" evidence="2">
    <location>
        <begin position="81"/>
        <end position="176"/>
    </location>
</feature>